<dbReference type="RefSeq" id="WP_043985737.1">
    <property type="nucleotide sequence ID" value="NZ_JXST01000013.1"/>
</dbReference>
<evidence type="ECO:0000256" key="4">
    <source>
        <dbReference type="ARBA" id="ARBA00013244"/>
    </source>
</evidence>
<dbReference type="OrthoDB" id="9810950at2"/>
<reference evidence="14 15" key="1">
    <citation type="submission" date="2015-01" db="EMBL/GenBank/DDBJ databases">
        <title>Genome sequence of Mycobacterium llatzerense and Mycobacterium immunogenum recovered from brain abscess.</title>
        <authorList>
            <person name="Greninger A.L."/>
            <person name="Langelier C."/>
            <person name="Cunningham G."/>
            <person name="Chiu C.Y."/>
            <person name="Miller S."/>
        </authorList>
    </citation>
    <scope>NUCLEOTIDE SEQUENCE [LARGE SCALE GENOMIC DNA]</scope>
    <source>
        <strain evidence="14 15">CLUC14</strain>
    </source>
</reference>
<evidence type="ECO:0000256" key="11">
    <source>
        <dbReference type="RuleBase" id="RU361241"/>
    </source>
</evidence>
<dbReference type="Pfam" id="PF03007">
    <property type="entry name" value="WS_DGAT_cat"/>
    <property type="match status" value="1"/>
</dbReference>
<dbReference type="UniPathway" id="UPA00282"/>
<evidence type="ECO:0000256" key="1">
    <source>
        <dbReference type="ARBA" id="ARBA00004771"/>
    </source>
</evidence>
<dbReference type="GO" id="GO:0006071">
    <property type="term" value="P:glycerol metabolic process"/>
    <property type="evidence" value="ECO:0007669"/>
    <property type="project" value="UniProtKB-KW"/>
</dbReference>
<keyword evidence="9 11" id="KW-0012">Acyltransferase</keyword>
<evidence type="ECO:0000256" key="7">
    <source>
        <dbReference type="ARBA" id="ARBA00022798"/>
    </source>
</evidence>
<dbReference type="EC" id="2.3.1.20" evidence="4 11"/>
<name>A0A0D1LEM7_9MYCO</name>
<dbReference type="InterPro" id="IPR004255">
    <property type="entry name" value="O-acyltransferase_WSD1_N"/>
</dbReference>
<evidence type="ECO:0000259" key="12">
    <source>
        <dbReference type="Pfam" id="PF03007"/>
    </source>
</evidence>
<dbReference type="NCBIfam" id="TIGR02946">
    <property type="entry name" value="acyl_WS_DGAT"/>
    <property type="match status" value="1"/>
</dbReference>
<feature type="domain" description="O-acyltransferase WSD1-like N-terminal" evidence="12">
    <location>
        <begin position="6"/>
        <end position="257"/>
    </location>
</feature>
<evidence type="ECO:0000259" key="13">
    <source>
        <dbReference type="Pfam" id="PF06974"/>
    </source>
</evidence>
<dbReference type="InterPro" id="IPR009721">
    <property type="entry name" value="O-acyltransferase_WSD1_C"/>
</dbReference>
<dbReference type="STRING" id="280871.TL10_11435"/>
<evidence type="ECO:0000313" key="15">
    <source>
        <dbReference type="Proteomes" id="UP000032221"/>
    </source>
</evidence>
<gene>
    <name evidence="14" type="ORF">TL10_11435</name>
</gene>
<comment type="catalytic activity">
    <reaction evidence="10 11">
        <text>an acyl-CoA + a 1,2-diacyl-sn-glycerol = a triacyl-sn-glycerol + CoA</text>
        <dbReference type="Rhea" id="RHEA:10868"/>
        <dbReference type="ChEBI" id="CHEBI:17815"/>
        <dbReference type="ChEBI" id="CHEBI:57287"/>
        <dbReference type="ChEBI" id="CHEBI:58342"/>
        <dbReference type="ChEBI" id="CHEBI:64615"/>
        <dbReference type="EC" id="2.3.1.20"/>
    </reaction>
</comment>
<evidence type="ECO:0000256" key="5">
    <source>
        <dbReference type="ARBA" id="ARBA00022516"/>
    </source>
</evidence>
<dbReference type="EMBL" id="JXST01000013">
    <property type="protein sequence ID" value="KIU16902.1"/>
    <property type="molecule type" value="Genomic_DNA"/>
</dbReference>
<dbReference type="GO" id="GO:0071731">
    <property type="term" value="P:response to nitric oxide"/>
    <property type="evidence" value="ECO:0007669"/>
    <property type="project" value="TreeGrafter"/>
</dbReference>
<protein>
    <recommendedName>
        <fullName evidence="4 11">Diacylglycerol O-acyltransferase</fullName>
        <ecNumber evidence="4 11">2.3.1.20</ecNumber>
    </recommendedName>
</protein>
<dbReference type="InterPro" id="IPR023213">
    <property type="entry name" value="CAT-like_dom_sf"/>
</dbReference>
<accession>A0A0D1LEM7</accession>
<dbReference type="GO" id="GO:0001666">
    <property type="term" value="P:response to hypoxia"/>
    <property type="evidence" value="ECO:0007669"/>
    <property type="project" value="TreeGrafter"/>
</dbReference>
<evidence type="ECO:0000256" key="2">
    <source>
        <dbReference type="ARBA" id="ARBA00005189"/>
    </source>
</evidence>
<evidence type="ECO:0000256" key="8">
    <source>
        <dbReference type="ARBA" id="ARBA00023098"/>
    </source>
</evidence>
<sequence length="465" mass="49926">MNDNQLTALDAGFLQAEDSDSHANLAVAVLAIMEGPAPDFAELQAVLDERSATLPRCREVLHSFPLDLSAPEWVPAHNFDISHHVRRLTVTAPGDGTAVHRAVANLMERRLDRSRPLWEAWMLDGLADGRWAIVVKLHHCIADGVAATAMLAGICDTQWETRDEIPNLPSRSGRLPLRGFNPITLGTDAWRMMRSTARGGVRMAFGAAQLVAGVLTASTQPLNGQLSDMRRFSAVEVSLGDVQLVAKRFGVTVNDVALAAITDGFRSAMLQHDLQPEAGPIRTVVPVSVRPAELLHVPDNRVSVLLPDLPVDRPDPLEQLRLVHKRLTTAKGSGQRQAGSLVVAAANLIPFPIMASAVRLLGRLPQHGVVAVTTNVPGPTQRLRLMGRRIAELVPVPPIAMGMRTGIAIMSYADRLAFGVIGDYDAELAADDLASGIEHGIAHLVAVASAATHTRRLGPLMLLSG</sequence>
<dbReference type="InterPro" id="IPR045034">
    <property type="entry name" value="O-acyltransferase_WSD1-like"/>
</dbReference>
<dbReference type="PATRIC" id="fig|280871.6.peg.2374"/>
<keyword evidence="5 11" id="KW-0444">Lipid biosynthesis</keyword>
<keyword evidence="6 11" id="KW-0808">Transferase</keyword>
<comment type="pathway">
    <text evidence="2">Lipid metabolism.</text>
</comment>
<dbReference type="SUPFAM" id="SSF52777">
    <property type="entry name" value="CoA-dependent acyltransferases"/>
    <property type="match status" value="1"/>
</dbReference>
<dbReference type="AlphaFoldDB" id="A0A0D1LEM7"/>
<evidence type="ECO:0000256" key="6">
    <source>
        <dbReference type="ARBA" id="ARBA00022679"/>
    </source>
</evidence>
<comment type="similarity">
    <text evidence="3 11">Belongs to the long-chain O-acyltransferase family.</text>
</comment>
<dbReference type="PANTHER" id="PTHR31650:SF1">
    <property type="entry name" value="WAX ESTER SYNTHASE_DIACYLGLYCEROL ACYLTRANSFERASE 4-RELATED"/>
    <property type="match status" value="1"/>
</dbReference>
<comment type="pathway">
    <text evidence="1 11">Glycerolipid metabolism; triacylglycerol biosynthesis.</text>
</comment>
<dbReference type="PANTHER" id="PTHR31650">
    <property type="entry name" value="O-ACYLTRANSFERASE (WSD1-LIKE) FAMILY PROTEIN"/>
    <property type="match status" value="1"/>
</dbReference>
<proteinExistence type="inferred from homology"/>
<organism evidence="14 15">
    <name type="scientific">Mycolicibacterium llatzerense</name>
    <dbReference type="NCBI Taxonomy" id="280871"/>
    <lineage>
        <taxon>Bacteria</taxon>
        <taxon>Bacillati</taxon>
        <taxon>Actinomycetota</taxon>
        <taxon>Actinomycetes</taxon>
        <taxon>Mycobacteriales</taxon>
        <taxon>Mycobacteriaceae</taxon>
        <taxon>Mycolicibacterium</taxon>
    </lineage>
</organism>
<comment type="caution">
    <text evidence="14">The sequence shown here is derived from an EMBL/GenBank/DDBJ whole genome shotgun (WGS) entry which is preliminary data.</text>
</comment>
<dbReference type="Pfam" id="PF06974">
    <property type="entry name" value="WS_DGAT_C"/>
    <property type="match status" value="1"/>
</dbReference>
<dbReference type="GO" id="GO:0051701">
    <property type="term" value="P:biological process involved in interaction with host"/>
    <property type="evidence" value="ECO:0007669"/>
    <property type="project" value="TreeGrafter"/>
</dbReference>
<dbReference type="InterPro" id="IPR014292">
    <property type="entry name" value="Acyl_transf_WS/DGAT"/>
</dbReference>
<evidence type="ECO:0000313" key="14">
    <source>
        <dbReference type="EMBL" id="KIU16902.1"/>
    </source>
</evidence>
<evidence type="ECO:0000256" key="3">
    <source>
        <dbReference type="ARBA" id="ARBA00009587"/>
    </source>
</evidence>
<feature type="domain" description="O-acyltransferase WSD1 C-terminal" evidence="13">
    <location>
        <begin position="300"/>
        <end position="441"/>
    </location>
</feature>
<keyword evidence="15" id="KW-1185">Reference proteome</keyword>
<keyword evidence="7 11" id="KW-0319">Glycerol metabolism</keyword>
<dbReference type="Proteomes" id="UP000032221">
    <property type="component" value="Unassembled WGS sequence"/>
</dbReference>
<dbReference type="GO" id="GO:0005886">
    <property type="term" value="C:plasma membrane"/>
    <property type="evidence" value="ECO:0007669"/>
    <property type="project" value="TreeGrafter"/>
</dbReference>
<dbReference type="GO" id="GO:0004144">
    <property type="term" value="F:diacylglycerol O-acyltransferase activity"/>
    <property type="evidence" value="ECO:0007669"/>
    <property type="project" value="UniProtKB-EC"/>
</dbReference>
<evidence type="ECO:0000256" key="9">
    <source>
        <dbReference type="ARBA" id="ARBA00023315"/>
    </source>
</evidence>
<evidence type="ECO:0000256" key="10">
    <source>
        <dbReference type="ARBA" id="ARBA00048109"/>
    </source>
</evidence>
<dbReference type="Gene3D" id="3.30.559.10">
    <property type="entry name" value="Chloramphenicol acetyltransferase-like domain"/>
    <property type="match status" value="1"/>
</dbReference>
<keyword evidence="8 11" id="KW-0443">Lipid metabolism</keyword>
<dbReference type="GO" id="GO:0019432">
    <property type="term" value="P:triglyceride biosynthetic process"/>
    <property type="evidence" value="ECO:0007669"/>
    <property type="project" value="UniProtKB-UniPathway"/>
</dbReference>